<dbReference type="Proteomes" id="UP001208567">
    <property type="component" value="Unassembled WGS sequence"/>
</dbReference>
<protein>
    <submittedName>
        <fullName evidence="5">Multiple sugar-binding periplasmic receptor ChvE</fullName>
    </submittedName>
</protein>
<dbReference type="CDD" id="cd19994">
    <property type="entry name" value="PBP1_ChvE"/>
    <property type="match status" value="1"/>
</dbReference>
<organism evidence="5 6">
    <name type="scientific">Clostridium omnivorum</name>
    <dbReference type="NCBI Taxonomy" id="1604902"/>
    <lineage>
        <taxon>Bacteria</taxon>
        <taxon>Bacillati</taxon>
        <taxon>Bacillota</taxon>
        <taxon>Clostridia</taxon>
        <taxon>Eubacteriales</taxon>
        <taxon>Clostridiaceae</taxon>
        <taxon>Clostridium</taxon>
    </lineage>
</organism>
<keyword evidence="6" id="KW-1185">Reference proteome</keyword>
<reference evidence="5 6" key="1">
    <citation type="journal article" date="2024" name="Int. J. Syst. Evol. Microbiol.">
        <title>Clostridium omnivorum sp. nov., isolated from anoxic soil under the treatment of reductive soil disinfestation.</title>
        <authorList>
            <person name="Ueki A."/>
            <person name="Tonouchi A."/>
            <person name="Kaku N."/>
            <person name="Honma S."/>
            <person name="Ueki K."/>
        </authorList>
    </citation>
    <scope>NUCLEOTIDE SEQUENCE [LARGE SCALE GENOMIC DNA]</scope>
    <source>
        <strain evidence="5 6">E14</strain>
    </source>
</reference>
<gene>
    <name evidence="5" type="primary">chvE</name>
    <name evidence="5" type="ORF">bsdE14_36130</name>
</gene>
<feature type="domain" description="Periplasmic binding protein" evidence="4">
    <location>
        <begin position="40"/>
        <end position="317"/>
    </location>
</feature>
<keyword evidence="2 3" id="KW-0732">Signal</keyword>
<dbReference type="PANTHER" id="PTHR30036:SF1">
    <property type="entry name" value="D-XYLOSE-BINDING PERIPLASMIC PROTEIN"/>
    <property type="match status" value="1"/>
</dbReference>
<dbReference type="SUPFAM" id="SSF53822">
    <property type="entry name" value="Periplasmic binding protein-like I"/>
    <property type="match status" value="1"/>
</dbReference>
<evidence type="ECO:0000259" key="4">
    <source>
        <dbReference type="Pfam" id="PF13407"/>
    </source>
</evidence>
<dbReference type="InterPro" id="IPR028082">
    <property type="entry name" value="Peripla_BP_I"/>
</dbReference>
<evidence type="ECO:0000313" key="5">
    <source>
        <dbReference type="EMBL" id="GLC32203.1"/>
    </source>
</evidence>
<accession>A0ABQ5NAA9</accession>
<feature type="chain" id="PRO_5045835703" evidence="3">
    <location>
        <begin position="22"/>
        <end position="365"/>
    </location>
</feature>
<comment type="subcellular location">
    <subcellularLocation>
        <location evidence="1">Cell envelope</location>
    </subcellularLocation>
</comment>
<evidence type="ECO:0000256" key="2">
    <source>
        <dbReference type="ARBA" id="ARBA00022729"/>
    </source>
</evidence>
<dbReference type="Gene3D" id="3.40.50.2300">
    <property type="match status" value="2"/>
</dbReference>
<dbReference type="Pfam" id="PF13407">
    <property type="entry name" value="Peripla_BP_4"/>
    <property type="match status" value="1"/>
</dbReference>
<dbReference type="PANTHER" id="PTHR30036">
    <property type="entry name" value="D-XYLOSE-BINDING PERIPLASMIC PROTEIN"/>
    <property type="match status" value="1"/>
</dbReference>
<dbReference type="PROSITE" id="PS51257">
    <property type="entry name" value="PROKAR_LIPOPROTEIN"/>
    <property type="match status" value="1"/>
</dbReference>
<dbReference type="InterPro" id="IPR049784">
    <property type="entry name" value="ChvE-like"/>
</dbReference>
<name>A0ABQ5NAA9_9CLOT</name>
<dbReference type="InterPro" id="IPR025997">
    <property type="entry name" value="SBP_2_dom"/>
</dbReference>
<sequence length="365" mass="39432">MKKIISGVLSVLLALSLVGCGTTKPTSTTTTDSNGKGALIGVAMPTQSLQRWNQDGANMKSQLEAKGYKVDLQYSNNDVNTQVQGIENMITKGCKVLVVASIDGAALTDVLKKAGDNGVKVIAYDRLIMKTSNVDYYATFDNFKVGVIQGQYIEKKLGLKDGKGPFNIELFAGSPDDNNATFFYNGAMSVLQQYIDNGKLVIGSKQKDFTTIAIQGWDSAKAQARMDNLITANYANGKKLDVVLSPNDSLAIGIVASLKNAGYGTADKPFPVLTGQDCDKPNVLAMINNQQSMSIFKDTRTLAAKVVEMVDAILQGKTAETNDTKTYNNGVKVVPSFLCDPVYADKDNYKQILIDSGYYKESDLK</sequence>
<evidence type="ECO:0000256" key="3">
    <source>
        <dbReference type="SAM" id="SignalP"/>
    </source>
</evidence>
<keyword evidence="5" id="KW-0675">Receptor</keyword>
<evidence type="ECO:0000313" key="6">
    <source>
        <dbReference type="Proteomes" id="UP001208567"/>
    </source>
</evidence>
<dbReference type="EMBL" id="BRXR01000001">
    <property type="protein sequence ID" value="GLC32203.1"/>
    <property type="molecule type" value="Genomic_DNA"/>
</dbReference>
<comment type="caution">
    <text evidence="5">The sequence shown here is derived from an EMBL/GenBank/DDBJ whole genome shotgun (WGS) entry which is preliminary data.</text>
</comment>
<proteinExistence type="predicted"/>
<feature type="signal peptide" evidence="3">
    <location>
        <begin position="1"/>
        <end position="21"/>
    </location>
</feature>
<dbReference type="InterPro" id="IPR050555">
    <property type="entry name" value="Bact_Solute-Bind_Prot2"/>
</dbReference>
<dbReference type="NCBIfam" id="NF040907">
    <property type="entry name" value="ChvE"/>
    <property type="match status" value="1"/>
</dbReference>
<evidence type="ECO:0000256" key="1">
    <source>
        <dbReference type="ARBA" id="ARBA00004196"/>
    </source>
</evidence>
<dbReference type="RefSeq" id="WP_264851512.1">
    <property type="nucleotide sequence ID" value="NZ_BRXR01000001.1"/>
</dbReference>